<dbReference type="InterPro" id="IPR003439">
    <property type="entry name" value="ABC_transporter-like_ATP-bd"/>
</dbReference>
<dbReference type="RefSeq" id="WP_216415724.1">
    <property type="nucleotide sequence ID" value="NZ_JAHLQK010000002.1"/>
</dbReference>
<keyword evidence="3" id="KW-0067">ATP-binding</keyword>
<dbReference type="CDD" id="cd03293">
    <property type="entry name" value="ABC_NrtD_SsuB_transporters"/>
    <property type="match status" value="1"/>
</dbReference>
<gene>
    <name evidence="3" type="ORF">KQI88_07180</name>
</gene>
<dbReference type="PANTHER" id="PTHR42788:SF13">
    <property type="entry name" value="ALIPHATIC SULFONATES IMPORT ATP-BINDING PROTEIN SSUB"/>
    <property type="match status" value="1"/>
</dbReference>
<dbReference type="PROSITE" id="PS50893">
    <property type="entry name" value="ABC_TRANSPORTER_2"/>
    <property type="match status" value="1"/>
</dbReference>
<dbReference type="PANTHER" id="PTHR42788">
    <property type="entry name" value="TAURINE IMPORT ATP-BINDING PROTEIN-RELATED"/>
    <property type="match status" value="1"/>
</dbReference>
<keyword evidence="4" id="KW-1185">Reference proteome</keyword>
<dbReference type="Pfam" id="PF00005">
    <property type="entry name" value="ABC_tran"/>
    <property type="match status" value="1"/>
</dbReference>
<dbReference type="SMART" id="SM00382">
    <property type="entry name" value="AAA"/>
    <property type="match status" value="1"/>
</dbReference>
<dbReference type="InterPro" id="IPR050166">
    <property type="entry name" value="ABC_transporter_ATP-bind"/>
</dbReference>
<sequence length="256" mass="29369">MKKIIEIKNLHKTFVLETGQRVHALKDISLDIYEQEFICLIGPSGSGKSTLLRLMEGLIFPTKGTINVLDKPVTGPLAQAGMVFQEYSLMPWRNIIDNVAFGLELRGIAKKERYETSKEILERFGLIDFLHSFPYELSGGMKQRAAIAKSIATSPLILFMDEPFGALDAYTRFQMQEDLIKFWLEEKRTIIFVTHSVEEAIFLGTKVILMSPRPGEIAKEYSINLPYPRNRFNTNFENYFKDIMKNMNVVSITHSY</sequence>
<evidence type="ECO:0000313" key="3">
    <source>
        <dbReference type="EMBL" id="MBU5676195.1"/>
    </source>
</evidence>
<dbReference type="GO" id="GO:0005524">
    <property type="term" value="F:ATP binding"/>
    <property type="evidence" value="ECO:0007669"/>
    <property type="project" value="UniProtKB-KW"/>
</dbReference>
<dbReference type="PROSITE" id="PS00211">
    <property type="entry name" value="ABC_TRANSPORTER_1"/>
    <property type="match status" value="1"/>
</dbReference>
<accession>A0ABS6G123</accession>
<dbReference type="Proteomes" id="UP000779508">
    <property type="component" value="Unassembled WGS sequence"/>
</dbReference>
<feature type="domain" description="ABC transporter" evidence="2">
    <location>
        <begin position="5"/>
        <end position="237"/>
    </location>
</feature>
<dbReference type="InterPro" id="IPR017871">
    <property type="entry name" value="ABC_transporter-like_CS"/>
</dbReference>
<evidence type="ECO:0000256" key="1">
    <source>
        <dbReference type="ARBA" id="ARBA00022448"/>
    </source>
</evidence>
<evidence type="ECO:0000313" key="4">
    <source>
        <dbReference type="Proteomes" id="UP000779508"/>
    </source>
</evidence>
<dbReference type="InterPro" id="IPR003593">
    <property type="entry name" value="AAA+_ATPase"/>
</dbReference>
<proteinExistence type="predicted"/>
<protein>
    <submittedName>
        <fullName evidence="3">ABC transporter ATP-binding protein</fullName>
    </submittedName>
</protein>
<comment type="caution">
    <text evidence="3">The sequence shown here is derived from an EMBL/GenBank/DDBJ whole genome shotgun (WGS) entry which is preliminary data.</text>
</comment>
<name>A0ABS6G123_9FIRM</name>
<keyword evidence="1" id="KW-0813">Transport</keyword>
<reference evidence="3 4" key="1">
    <citation type="submission" date="2021-06" db="EMBL/GenBank/DDBJ databases">
        <authorList>
            <person name="Sun Q."/>
            <person name="Li D."/>
        </authorList>
    </citation>
    <scope>NUCLEOTIDE SEQUENCE [LARGE SCALE GENOMIC DNA]</scope>
    <source>
        <strain evidence="3 4">MSJ-5</strain>
    </source>
</reference>
<organism evidence="3 4">
    <name type="scientific">Alkaliphilus flagellatus</name>
    <dbReference type="NCBI Taxonomy" id="2841507"/>
    <lineage>
        <taxon>Bacteria</taxon>
        <taxon>Bacillati</taxon>
        <taxon>Bacillota</taxon>
        <taxon>Clostridia</taxon>
        <taxon>Peptostreptococcales</taxon>
        <taxon>Natronincolaceae</taxon>
        <taxon>Alkaliphilus</taxon>
    </lineage>
</organism>
<evidence type="ECO:0000259" key="2">
    <source>
        <dbReference type="PROSITE" id="PS50893"/>
    </source>
</evidence>
<dbReference type="EMBL" id="JAHLQK010000002">
    <property type="protein sequence ID" value="MBU5676195.1"/>
    <property type="molecule type" value="Genomic_DNA"/>
</dbReference>
<keyword evidence="3" id="KW-0547">Nucleotide-binding</keyword>